<protein>
    <submittedName>
        <fullName evidence="2 3">Uncharacterized protein</fullName>
    </submittedName>
</protein>
<organism evidence="3 4">
    <name type="scientific">Magnaporthiopsis poae (strain ATCC 64411 / 73-15)</name>
    <name type="common">Kentucky bluegrass fungus</name>
    <name type="synonym">Magnaporthe poae</name>
    <dbReference type="NCBI Taxonomy" id="644358"/>
    <lineage>
        <taxon>Eukaryota</taxon>
        <taxon>Fungi</taxon>
        <taxon>Dikarya</taxon>
        <taxon>Ascomycota</taxon>
        <taxon>Pezizomycotina</taxon>
        <taxon>Sordariomycetes</taxon>
        <taxon>Sordariomycetidae</taxon>
        <taxon>Magnaporthales</taxon>
        <taxon>Magnaporthaceae</taxon>
        <taxon>Magnaporthiopsis</taxon>
    </lineage>
</organism>
<gene>
    <name evidence="2" type="ORF">MAPG_11209</name>
</gene>
<keyword evidence="1" id="KW-0732">Signal</keyword>
<reference evidence="3" key="4">
    <citation type="journal article" date="2015" name="G3 (Bethesda)">
        <title>Genome sequences of three phytopathogenic species of the Magnaporthaceae family of fungi.</title>
        <authorList>
            <person name="Okagaki L.H."/>
            <person name="Nunes C.C."/>
            <person name="Sailsbery J."/>
            <person name="Clay B."/>
            <person name="Brown D."/>
            <person name="John T."/>
            <person name="Oh Y."/>
            <person name="Young N."/>
            <person name="Fitzgerald M."/>
            <person name="Haas B.J."/>
            <person name="Zeng Q."/>
            <person name="Young S."/>
            <person name="Adiconis X."/>
            <person name="Fan L."/>
            <person name="Levin J.Z."/>
            <person name="Mitchell T.K."/>
            <person name="Okubara P.A."/>
            <person name="Farman M.L."/>
            <person name="Kohn L.M."/>
            <person name="Birren B."/>
            <person name="Ma L.-J."/>
            <person name="Dean R.A."/>
        </authorList>
    </citation>
    <scope>NUCLEOTIDE SEQUENCE</scope>
    <source>
        <strain evidence="3">ATCC 64411 / 73-15</strain>
    </source>
</reference>
<dbReference type="STRING" id="644358.A0A0C4EEN5"/>
<proteinExistence type="predicted"/>
<dbReference type="AlphaFoldDB" id="A0A0C4EEN5"/>
<dbReference type="EMBL" id="ADBL01002758">
    <property type="status" value="NOT_ANNOTATED_CDS"/>
    <property type="molecule type" value="Genomic_DNA"/>
</dbReference>
<reference evidence="2" key="3">
    <citation type="submission" date="2011-03" db="EMBL/GenBank/DDBJ databases">
        <title>Annotation of Magnaporthe poae ATCC 64411.</title>
        <authorList>
            <person name="Ma L.-J."/>
            <person name="Dead R."/>
            <person name="Young S.K."/>
            <person name="Zeng Q."/>
            <person name="Gargeya S."/>
            <person name="Fitzgerald M."/>
            <person name="Haas B."/>
            <person name="Abouelleil A."/>
            <person name="Alvarado L."/>
            <person name="Arachchi H.M."/>
            <person name="Berlin A."/>
            <person name="Brown A."/>
            <person name="Chapman S.B."/>
            <person name="Chen Z."/>
            <person name="Dunbar C."/>
            <person name="Freedman E."/>
            <person name="Gearin G."/>
            <person name="Gellesch M."/>
            <person name="Goldberg J."/>
            <person name="Griggs A."/>
            <person name="Gujja S."/>
            <person name="Heiman D."/>
            <person name="Howarth C."/>
            <person name="Larson L."/>
            <person name="Lui A."/>
            <person name="MacDonald P.J.P."/>
            <person name="Mehta T."/>
            <person name="Montmayeur A."/>
            <person name="Murphy C."/>
            <person name="Neiman D."/>
            <person name="Pearson M."/>
            <person name="Priest M."/>
            <person name="Roberts A."/>
            <person name="Saif S."/>
            <person name="Shea T."/>
            <person name="Shenoy N."/>
            <person name="Sisk P."/>
            <person name="Stolte C."/>
            <person name="Sykes S."/>
            <person name="Yandava C."/>
            <person name="Wortman J."/>
            <person name="Nusbaum C."/>
            <person name="Birren B."/>
        </authorList>
    </citation>
    <scope>NUCLEOTIDE SEQUENCE</scope>
    <source>
        <strain evidence="2">ATCC 64411</strain>
    </source>
</reference>
<name>A0A0C4EEN5_MAGP6</name>
<evidence type="ECO:0000313" key="2">
    <source>
        <dbReference type="EMBL" id="KLU92263.1"/>
    </source>
</evidence>
<dbReference type="OrthoDB" id="5030330at2759"/>
<feature type="chain" id="PRO_5009385995" evidence="1">
    <location>
        <begin position="25"/>
        <end position="382"/>
    </location>
</feature>
<reference evidence="2" key="2">
    <citation type="submission" date="2010-05" db="EMBL/GenBank/DDBJ databases">
        <title>The Genome Sequence of Magnaporthe poae strain ATCC 64411.</title>
        <authorList>
            <consortium name="The Broad Institute Genome Sequencing Platform"/>
            <consortium name="Broad Institute Genome Sequencing Center for Infectious Disease"/>
            <person name="Ma L.-J."/>
            <person name="Dead R."/>
            <person name="Young S."/>
            <person name="Zeng Q."/>
            <person name="Koehrsen M."/>
            <person name="Alvarado L."/>
            <person name="Berlin A."/>
            <person name="Chapman S.B."/>
            <person name="Chen Z."/>
            <person name="Freedman E."/>
            <person name="Gellesch M."/>
            <person name="Goldberg J."/>
            <person name="Griggs A."/>
            <person name="Gujja S."/>
            <person name="Heilman E.R."/>
            <person name="Heiman D."/>
            <person name="Hepburn T."/>
            <person name="Howarth C."/>
            <person name="Jen D."/>
            <person name="Larson L."/>
            <person name="Mehta T."/>
            <person name="Neiman D."/>
            <person name="Pearson M."/>
            <person name="Roberts A."/>
            <person name="Saif S."/>
            <person name="Shea T."/>
            <person name="Shenoy N."/>
            <person name="Sisk P."/>
            <person name="Stolte C."/>
            <person name="Sykes S."/>
            <person name="Walk T."/>
            <person name="White J."/>
            <person name="Yandava C."/>
            <person name="Haas B."/>
            <person name="Nusbaum C."/>
            <person name="Birren B."/>
        </authorList>
    </citation>
    <scope>NUCLEOTIDE SEQUENCE</scope>
    <source>
        <strain evidence="2">ATCC 64411</strain>
    </source>
</reference>
<evidence type="ECO:0000313" key="3">
    <source>
        <dbReference type="EnsemblFungi" id="MAPG_11209T0"/>
    </source>
</evidence>
<accession>A0A0C4EEN5</accession>
<sequence>MKPSSTLALALYNVTLLLQGTCSAYGQKAAYERTMLWSLYVMEDILGAKTGVVEADPTLNIDGDFKIAAGCVGTRPRDMTVLGVPGRCTLNEFLDHIWRQTPTIKKGPDGVDVTLGYDQRPVAKYAVTVKEPFPLDAKIIAGSITQIAGKQNKDSKEMVPFNGKNVKIAQNGHTGNMDERLLFPGRTDWPNPRNGVENFAKALELAGERFVELNNLWQELTTRPSVPDAKGELRPRIELNNKDHPLYKAHREANRVFNRARQGAHEAATFVQDIRLKDLHGYREKKADWRSLHRDFEPTFKTVDGRNPGMGRLELDVDTSAQTLANLDGTDKATAERKLNDFVVSMDNSPGGRSHLTALTSAQKTVRLMDAAMDPGPIAGCS</sequence>
<reference evidence="3" key="5">
    <citation type="submission" date="2015-06" db="UniProtKB">
        <authorList>
            <consortium name="EnsemblFungi"/>
        </authorList>
    </citation>
    <scope>IDENTIFICATION</scope>
    <source>
        <strain evidence="3">ATCC 64411</strain>
    </source>
</reference>
<keyword evidence="4" id="KW-1185">Reference proteome</keyword>
<dbReference type="Proteomes" id="UP000011715">
    <property type="component" value="Unassembled WGS sequence"/>
</dbReference>
<dbReference type="EnsemblFungi" id="MAPG_11209T0">
    <property type="protein sequence ID" value="MAPG_11209T0"/>
    <property type="gene ID" value="MAPG_11209"/>
</dbReference>
<feature type="signal peptide" evidence="1">
    <location>
        <begin position="1"/>
        <end position="24"/>
    </location>
</feature>
<dbReference type="VEuPathDB" id="FungiDB:MAPG_11209"/>
<evidence type="ECO:0000256" key="1">
    <source>
        <dbReference type="SAM" id="SignalP"/>
    </source>
</evidence>
<evidence type="ECO:0000313" key="4">
    <source>
        <dbReference type="Proteomes" id="UP000011715"/>
    </source>
</evidence>
<dbReference type="eggNOG" id="ENOG502TG6A">
    <property type="taxonomic scope" value="Eukaryota"/>
</dbReference>
<dbReference type="EMBL" id="GL876979">
    <property type="protein sequence ID" value="KLU92263.1"/>
    <property type="molecule type" value="Genomic_DNA"/>
</dbReference>
<reference evidence="4" key="1">
    <citation type="submission" date="2010-05" db="EMBL/GenBank/DDBJ databases">
        <title>The genome sequence of Magnaporthe poae strain ATCC 64411.</title>
        <authorList>
            <person name="Ma L.-J."/>
            <person name="Dead R."/>
            <person name="Young S."/>
            <person name="Zeng Q."/>
            <person name="Koehrsen M."/>
            <person name="Alvarado L."/>
            <person name="Berlin A."/>
            <person name="Chapman S.B."/>
            <person name="Chen Z."/>
            <person name="Freedman E."/>
            <person name="Gellesch M."/>
            <person name="Goldberg J."/>
            <person name="Griggs A."/>
            <person name="Gujja S."/>
            <person name="Heilman E.R."/>
            <person name="Heiman D."/>
            <person name="Hepburn T."/>
            <person name="Howarth C."/>
            <person name="Jen D."/>
            <person name="Larson L."/>
            <person name="Mehta T."/>
            <person name="Neiman D."/>
            <person name="Pearson M."/>
            <person name="Roberts A."/>
            <person name="Saif S."/>
            <person name="Shea T."/>
            <person name="Shenoy N."/>
            <person name="Sisk P."/>
            <person name="Stolte C."/>
            <person name="Sykes S."/>
            <person name="Walk T."/>
            <person name="White J."/>
            <person name="Yandava C."/>
            <person name="Haas B."/>
            <person name="Nusbaum C."/>
            <person name="Birren B."/>
        </authorList>
    </citation>
    <scope>NUCLEOTIDE SEQUENCE [LARGE SCALE GENOMIC DNA]</scope>
    <source>
        <strain evidence="4">ATCC 64411 / 73-15</strain>
    </source>
</reference>